<feature type="region of interest" description="Disordered" evidence="2">
    <location>
        <begin position="21"/>
        <end position="137"/>
    </location>
</feature>
<organism evidence="3 4">
    <name type="scientific">Lottia gigantea</name>
    <name type="common">Giant owl limpet</name>
    <dbReference type="NCBI Taxonomy" id="225164"/>
    <lineage>
        <taxon>Eukaryota</taxon>
        <taxon>Metazoa</taxon>
        <taxon>Spiralia</taxon>
        <taxon>Lophotrochozoa</taxon>
        <taxon>Mollusca</taxon>
        <taxon>Gastropoda</taxon>
        <taxon>Patellogastropoda</taxon>
        <taxon>Lottioidea</taxon>
        <taxon>Lottiidae</taxon>
        <taxon>Lottia</taxon>
    </lineage>
</organism>
<evidence type="ECO:0000256" key="1">
    <source>
        <dbReference type="SAM" id="Coils"/>
    </source>
</evidence>
<feature type="compositionally biased region" description="Low complexity" evidence="2">
    <location>
        <begin position="45"/>
        <end position="55"/>
    </location>
</feature>
<feature type="coiled-coil region" evidence="1">
    <location>
        <begin position="373"/>
        <end position="400"/>
    </location>
</feature>
<name>V4B0M9_LOTGI</name>
<dbReference type="GeneID" id="20242428"/>
<dbReference type="OMA" id="THDETIP"/>
<dbReference type="AlphaFoldDB" id="V4B0M9"/>
<dbReference type="KEGG" id="lgi:LOTGIDRAFT_173559"/>
<keyword evidence="4" id="KW-1185">Reference proteome</keyword>
<feature type="region of interest" description="Disordered" evidence="2">
    <location>
        <begin position="590"/>
        <end position="679"/>
    </location>
</feature>
<dbReference type="EMBL" id="KB200938">
    <property type="protein sequence ID" value="ESO99721.1"/>
    <property type="molecule type" value="Genomic_DNA"/>
</dbReference>
<dbReference type="Proteomes" id="UP000030746">
    <property type="component" value="Unassembled WGS sequence"/>
</dbReference>
<dbReference type="OrthoDB" id="10072259at2759"/>
<proteinExistence type="predicted"/>
<dbReference type="CTD" id="20242428"/>
<gene>
    <name evidence="3" type="ORF">LOTGIDRAFT_173559</name>
</gene>
<sequence length="924" mass="106535">MSQLSGNQMFRKLNDLMRNVVPGKDLTSSDSYLRDGHDSAFESTQQMNSQMNNSQYEFSQINSQDLFTQQYSSGSQSEVSMPAMSLPNRRPSMYDKWMSKGPSGSLYKGPQGPADSKPNSYPSKPHSVPSKPDLNPQQFQLNKNKAKERDERDLLQQVATVVQDCTKEESLSLEKVTFLSLALIVLITHIPITSEEQKDATITQLEKQLEDRIENNNENMIKTLKKEIKEPTLALDKKVDQVIEWMNEDTETSNQQIMEYKQQTEIQKKLNIESRQKQQKNIKDTEFRILEELNVMKRDLKYREENWQKQCIAQLHHVQEGQFRNLQKQLVNVMEKNRNKGTGNGNSANTNLQAEVIEEIFKSQWQSVEIFLESQFNRQIDIQEQQLDRLLDKFTETQEKSVDLAQKEPDYRLSLPYFEEHFSKYHSDVKKQIEDLHQKHQSEILRIEEELKQQRLAKEKEETHKSTSLQVVPSLQTLNKYLAGSKQTSSSAFDRAKTINPPPRQYPKPSGYTLPPTKHSPFSSYGPLNSRTLFSKSHPSPIAAVLPQRKEVGNFSLTRSVAVPSNPEPLHDIPSEDEESQAELFEDFVETEEEEKPIEELIKPVENKPQAKKGKKRKKRKGTFSRKKAKTTTKNCATRKSMIERELGITEVSEEWQKPRTLRSSTIKTNEPSKGGQMTELHIRDGSKLQSNLMVNTTAAAISSSSSNQNKPNSHQTKHTINGPKSLPEQNQAIVSQIKPIYNQNNSVYDFEDECQPSSFSFRNPQPITYDRRLLNNDKPKQFNENNREAVYNSPTRRSICTYGTSRESSPSMSLTEVVIKRKIKCDNKKTPDLRNFNHAQTYNYEQCSQISRRDILGSSPTLDIFSKPSRDLQDETVEPSMYSAPTRNVTEKHGTSDSNYVEITESIRRRTQKRYFQSQNYEE</sequence>
<feature type="compositionally biased region" description="Polar residues" evidence="2">
    <location>
        <begin position="662"/>
        <end position="672"/>
    </location>
</feature>
<feature type="compositionally biased region" description="Polar residues" evidence="2">
    <location>
        <begin position="56"/>
        <end position="79"/>
    </location>
</feature>
<feature type="coiled-coil region" evidence="1">
    <location>
        <begin position="430"/>
        <end position="464"/>
    </location>
</feature>
<dbReference type="RefSeq" id="XP_009049580.1">
    <property type="nucleotide sequence ID" value="XM_009051332.1"/>
</dbReference>
<evidence type="ECO:0000256" key="2">
    <source>
        <dbReference type="SAM" id="MobiDB-lite"/>
    </source>
</evidence>
<protein>
    <submittedName>
        <fullName evidence="3">Uncharacterized protein</fullName>
    </submittedName>
</protein>
<reference evidence="3 4" key="1">
    <citation type="journal article" date="2013" name="Nature">
        <title>Insights into bilaterian evolution from three spiralian genomes.</title>
        <authorList>
            <person name="Simakov O."/>
            <person name="Marletaz F."/>
            <person name="Cho S.J."/>
            <person name="Edsinger-Gonzales E."/>
            <person name="Havlak P."/>
            <person name="Hellsten U."/>
            <person name="Kuo D.H."/>
            <person name="Larsson T."/>
            <person name="Lv J."/>
            <person name="Arendt D."/>
            <person name="Savage R."/>
            <person name="Osoegawa K."/>
            <person name="de Jong P."/>
            <person name="Grimwood J."/>
            <person name="Chapman J.A."/>
            <person name="Shapiro H."/>
            <person name="Aerts A."/>
            <person name="Otillar R.P."/>
            <person name="Terry A.Y."/>
            <person name="Boore J.L."/>
            <person name="Grigoriev I.V."/>
            <person name="Lindberg D.R."/>
            <person name="Seaver E.C."/>
            <person name="Weisblat D.A."/>
            <person name="Putnam N.H."/>
            <person name="Rokhsar D.S."/>
        </authorList>
    </citation>
    <scope>NUCLEOTIDE SEQUENCE [LARGE SCALE GENOMIC DNA]</scope>
</reference>
<feature type="region of interest" description="Disordered" evidence="2">
    <location>
        <begin position="701"/>
        <end position="728"/>
    </location>
</feature>
<evidence type="ECO:0000313" key="4">
    <source>
        <dbReference type="Proteomes" id="UP000030746"/>
    </source>
</evidence>
<feature type="region of interest" description="Disordered" evidence="2">
    <location>
        <begin position="484"/>
        <end position="513"/>
    </location>
</feature>
<feature type="compositionally biased region" description="Basic residues" evidence="2">
    <location>
        <begin position="610"/>
        <end position="631"/>
    </location>
</feature>
<dbReference type="HOGENOM" id="CLU_316004_0_0_1"/>
<keyword evidence="1" id="KW-0175">Coiled coil</keyword>
<accession>V4B0M9</accession>
<feature type="compositionally biased region" description="Polar residues" evidence="2">
    <location>
        <begin position="701"/>
        <end position="715"/>
    </location>
</feature>
<evidence type="ECO:0000313" key="3">
    <source>
        <dbReference type="EMBL" id="ESO99721.1"/>
    </source>
</evidence>